<dbReference type="PANTHER" id="PTHR34961:SF1">
    <property type="entry name" value="ROOT MERISTEM GROWTH FACTOR 10"/>
    <property type="match status" value="1"/>
</dbReference>
<reference evidence="4" key="1">
    <citation type="submission" date="2025-08" db="UniProtKB">
        <authorList>
            <consortium name="RefSeq"/>
        </authorList>
    </citation>
    <scope>IDENTIFICATION</scope>
    <source>
        <tissue evidence="4">Leaves</tissue>
    </source>
</reference>
<name>A0ABM4X0F9_COFAR</name>
<feature type="region of interest" description="Disordered" evidence="1">
    <location>
        <begin position="38"/>
        <end position="158"/>
    </location>
</feature>
<dbReference type="Proteomes" id="UP001652660">
    <property type="component" value="Chromosome 2e"/>
</dbReference>
<dbReference type="RefSeq" id="XP_071937519.1">
    <property type="nucleotide sequence ID" value="XM_072081418.1"/>
</dbReference>
<evidence type="ECO:0000313" key="4">
    <source>
        <dbReference type="RefSeq" id="XP_071937519.1"/>
    </source>
</evidence>
<feature type="signal peptide" evidence="2">
    <location>
        <begin position="1"/>
        <end position="22"/>
    </location>
</feature>
<keyword evidence="2" id="KW-0732">Signal</keyword>
<dbReference type="InterPro" id="IPR053313">
    <property type="entry name" value="RGF"/>
</dbReference>
<evidence type="ECO:0000256" key="2">
    <source>
        <dbReference type="SAM" id="SignalP"/>
    </source>
</evidence>
<proteinExistence type="predicted"/>
<dbReference type="PANTHER" id="PTHR34961">
    <property type="entry name" value="TRANSMEMBRANE PROTEIN"/>
    <property type="match status" value="1"/>
</dbReference>
<dbReference type="GeneID" id="140037232"/>
<keyword evidence="3" id="KW-1185">Reference proteome</keyword>
<organism evidence="3 4">
    <name type="scientific">Coffea arabica</name>
    <name type="common">Arabian coffee</name>
    <dbReference type="NCBI Taxonomy" id="13443"/>
    <lineage>
        <taxon>Eukaryota</taxon>
        <taxon>Viridiplantae</taxon>
        <taxon>Streptophyta</taxon>
        <taxon>Embryophyta</taxon>
        <taxon>Tracheophyta</taxon>
        <taxon>Spermatophyta</taxon>
        <taxon>Magnoliopsida</taxon>
        <taxon>eudicotyledons</taxon>
        <taxon>Gunneridae</taxon>
        <taxon>Pentapetalae</taxon>
        <taxon>asterids</taxon>
        <taxon>lamiids</taxon>
        <taxon>Gentianales</taxon>
        <taxon>Rubiaceae</taxon>
        <taxon>Ixoroideae</taxon>
        <taxon>Gardenieae complex</taxon>
        <taxon>Bertiereae - Coffeeae clade</taxon>
        <taxon>Coffeeae</taxon>
        <taxon>Coffea</taxon>
    </lineage>
</organism>
<feature type="compositionally biased region" description="Polar residues" evidence="1">
    <location>
        <begin position="54"/>
        <end position="67"/>
    </location>
</feature>
<evidence type="ECO:0000256" key="1">
    <source>
        <dbReference type="SAM" id="MobiDB-lite"/>
    </source>
</evidence>
<feature type="compositionally biased region" description="Basic and acidic residues" evidence="1">
    <location>
        <begin position="93"/>
        <end position="119"/>
    </location>
</feature>
<gene>
    <name evidence="4" type="primary">LOC140037232</name>
</gene>
<sequence length="158" mass="17467">MSSTSFSIVLLLLFVAIYSCNARPIGAINKQSNMAKNSHFSSKNEEKSSLARVSVSSNEKPSIQNKSEAPKEGLNSPAENGVNENNQGRKAQKLAEKKDEVKDGDHDEKIKDGDDDHAAQTESMATVSWMLPHRKREEPQPGFNLDYDPPQTHPPVHN</sequence>
<evidence type="ECO:0000313" key="3">
    <source>
        <dbReference type="Proteomes" id="UP001652660"/>
    </source>
</evidence>
<feature type="chain" id="PRO_5045861530" evidence="2">
    <location>
        <begin position="23"/>
        <end position="158"/>
    </location>
</feature>
<protein>
    <submittedName>
        <fullName evidence="4">Uncharacterized protein</fullName>
    </submittedName>
</protein>
<accession>A0ABM4X0F9</accession>